<dbReference type="AlphaFoldDB" id="A0A8S3RU57"/>
<proteinExistence type="predicted"/>
<keyword evidence="5" id="KW-1185">Reference proteome</keyword>
<feature type="transmembrane region" description="Helical" evidence="2">
    <location>
        <begin position="362"/>
        <end position="381"/>
    </location>
</feature>
<keyword evidence="2" id="KW-1133">Transmembrane helix</keyword>
<dbReference type="OrthoDB" id="6085332at2759"/>
<evidence type="ECO:0000313" key="4">
    <source>
        <dbReference type="EMBL" id="CAG2211658.1"/>
    </source>
</evidence>
<evidence type="ECO:0000259" key="3">
    <source>
        <dbReference type="PROSITE" id="PS50041"/>
    </source>
</evidence>
<feature type="domain" description="C-type lectin" evidence="3">
    <location>
        <begin position="82"/>
        <end position="209"/>
    </location>
</feature>
<gene>
    <name evidence="4" type="ORF">MEDL_25674</name>
</gene>
<dbReference type="EMBL" id="CAJPWZ010001269">
    <property type="protein sequence ID" value="CAG2211658.1"/>
    <property type="molecule type" value="Genomic_DNA"/>
</dbReference>
<dbReference type="Pfam" id="PF00059">
    <property type="entry name" value="Lectin_C"/>
    <property type="match status" value="1"/>
</dbReference>
<reference evidence="4" key="1">
    <citation type="submission" date="2021-03" db="EMBL/GenBank/DDBJ databases">
        <authorList>
            <person name="Bekaert M."/>
        </authorList>
    </citation>
    <scope>NUCLEOTIDE SEQUENCE</scope>
</reference>
<feature type="region of interest" description="Disordered" evidence="1">
    <location>
        <begin position="1"/>
        <end position="22"/>
    </location>
</feature>
<dbReference type="SUPFAM" id="SSF56436">
    <property type="entry name" value="C-type lectin-like"/>
    <property type="match status" value="1"/>
</dbReference>
<dbReference type="PROSITE" id="PS50041">
    <property type="entry name" value="C_TYPE_LECTIN_2"/>
    <property type="match status" value="1"/>
</dbReference>
<dbReference type="InterPro" id="IPR016186">
    <property type="entry name" value="C-type_lectin-like/link_sf"/>
</dbReference>
<dbReference type="CDD" id="cd00037">
    <property type="entry name" value="CLECT"/>
    <property type="match status" value="1"/>
</dbReference>
<evidence type="ECO:0000256" key="1">
    <source>
        <dbReference type="SAM" id="MobiDB-lite"/>
    </source>
</evidence>
<dbReference type="InterPro" id="IPR016187">
    <property type="entry name" value="CTDL_fold"/>
</dbReference>
<evidence type="ECO:0000313" key="5">
    <source>
        <dbReference type="Proteomes" id="UP000683360"/>
    </source>
</evidence>
<dbReference type="InterPro" id="IPR001304">
    <property type="entry name" value="C-type_lectin-like"/>
</dbReference>
<name>A0A8S3RU57_MYTED</name>
<organism evidence="4 5">
    <name type="scientific">Mytilus edulis</name>
    <name type="common">Blue mussel</name>
    <dbReference type="NCBI Taxonomy" id="6550"/>
    <lineage>
        <taxon>Eukaryota</taxon>
        <taxon>Metazoa</taxon>
        <taxon>Spiralia</taxon>
        <taxon>Lophotrochozoa</taxon>
        <taxon>Mollusca</taxon>
        <taxon>Bivalvia</taxon>
        <taxon>Autobranchia</taxon>
        <taxon>Pteriomorphia</taxon>
        <taxon>Mytilida</taxon>
        <taxon>Mytiloidea</taxon>
        <taxon>Mytilidae</taxon>
        <taxon>Mytilinae</taxon>
        <taxon>Mytilus</taxon>
    </lineage>
</organism>
<protein>
    <recommendedName>
        <fullName evidence="3">C-type lectin domain-containing protein</fullName>
    </recommendedName>
</protein>
<dbReference type="Proteomes" id="UP000683360">
    <property type="component" value="Unassembled WGS sequence"/>
</dbReference>
<feature type="compositionally biased region" description="Polar residues" evidence="1">
    <location>
        <begin position="1"/>
        <end position="11"/>
    </location>
</feature>
<accession>A0A8S3RU57</accession>
<sequence>MQKTNQKSSTEPLGKNSRALERNLTETTTNPSIILEENQEVIVQSDHIIIMETKMCAVFAIFIVPEWLCCNGEWGSQHPVVYTVYNEKKTWNDAKAICYANNNTMLSMPNDNVWQFWISMFDLTTTVPHRDNPRFWFGLHSTNPANLSELYWDDCRVADWVEWTIYRPSYIPENYQCLGFDVDFHPLTTVTYILWLSIACQEQNRFICVWENECIYQTCEEFLIIMPVSQCTTACTVLSALGEVTNFAACRARPINFGNQSICHVYMTPAVVFVTQSFSICYKPAVDAPLKRCQNVSGMFLTTTEGNCECPCQRSEDTTGPPLTIDQKIEIMKKELTIDKTKTSKSKRKLISVSDERPSAKGLGVFGLAILVLVPVCILLIDLTSISRHVNYFCERKMEQTEKFKIPNSSEEKPSKSYKENSDRRISTAFINNKTSDGRMQFTNIYTKDERNKENRPSSAYPINMQSSRSSSVICVRPKTPVNSKVEVVYKDILDVKYQSSMIASRIIASEVKSGKRRLSHHNAAFKGKDIGEKVKRKSAKDIRLDGLAWIHML</sequence>
<keyword evidence="2" id="KW-0472">Membrane</keyword>
<feature type="region of interest" description="Disordered" evidence="1">
    <location>
        <begin position="403"/>
        <end position="424"/>
    </location>
</feature>
<evidence type="ECO:0000256" key="2">
    <source>
        <dbReference type="SAM" id="Phobius"/>
    </source>
</evidence>
<dbReference type="Gene3D" id="3.10.100.10">
    <property type="entry name" value="Mannose-Binding Protein A, subunit A"/>
    <property type="match status" value="1"/>
</dbReference>
<comment type="caution">
    <text evidence="4">The sequence shown here is derived from an EMBL/GenBank/DDBJ whole genome shotgun (WGS) entry which is preliminary data.</text>
</comment>
<dbReference type="SMART" id="SM00034">
    <property type="entry name" value="CLECT"/>
    <property type="match status" value="1"/>
</dbReference>
<keyword evidence="2" id="KW-0812">Transmembrane</keyword>